<evidence type="ECO:0000313" key="2">
    <source>
        <dbReference type="RefSeq" id="XP_046587708.1"/>
    </source>
</evidence>
<evidence type="ECO:0000313" key="1">
    <source>
        <dbReference type="Proteomes" id="UP000829291"/>
    </source>
</evidence>
<gene>
    <name evidence="2" type="primary">LOC107218101</name>
</gene>
<protein>
    <submittedName>
        <fullName evidence="2">Uncharacterized protein LOC107218101</fullName>
    </submittedName>
</protein>
<dbReference type="Pfam" id="PF14895">
    <property type="entry name" value="PPPI_inhib"/>
    <property type="match status" value="1"/>
</dbReference>
<dbReference type="Proteomes" id="UP000829291">
    <property type="component" value="Chromosome 2"/>
</dbReference>
<dbReference type="RefSeq" id="XP_046587708.1">
    <property type="nucleotide sequence ID" value="XM_046731752.1"/>
</dbReference>
<accession>A0ABM3FI72</accession>
<dbReference type="GeneID" id="107218101"/>
<reference evidence="2" key="1">
    <citation type="submission" date="2025-08" db="UniProtKB">
        <authorList>
            <consortium name="RefSeq"/>
        </authorList>
    </citation>
    <scope>IDENTIFICATION</scope>
    <source>
        <tissue evidence="2">Thorax and Abdomen</tissue>
    </source>
</reference>
<sequence length="461" mass="53151">MQASVPCEKRFLWDESNDCLYLLGAPKQESEQVGNGHRKHPQKSKKSDVYCPHAYLELKFAETLSPDDKMQFRRNLMRKVGPTEPNVITLQDIKDIVIFLVINPISIEFINFFHEPVVDRFLRSLIIYFQHYIEVWEDLCQKRAATARKAPNPLASGGQLRQSDEMQNLRSLVGREYCDILIGAKDSLPYHHMVANKKSPSDEPSGQSQGEKDLRIFETLIRMSHKVVWIALQRKHSCLIEIEMHRLFRTDSFNTAKRLCGNLITDTMSEDEIRVLQGPKIPAKRKLLRNSPLPYQIINTCCDYRVLSIGIPYFETHDPRIEYLEKALLADETELQNLGIKVGILGQSRSDYDMMLMRTNVDEDKPDDRTSVDLEKEKWEKRDSEGVQKRIQLHEVHEIISMPTFGDDPELIAEYPVEPGSVKYGGSQAAREVARKKWIARAMKCSNKNYVDIVSIEASEQ</sequence>
<dbReference type="InterPro" id="IPR026142">
    <property type="entry name" value="Pro_pase_1_reg_su_36"/>
</dbReference>
<dbReference type="PANTHER" id="PTHR21055">
    <property type="entry name" value="PROTEIN PHOSPHATASE 1 REGULATORY SUBUNIT 36"/>
    <property type="match status" value="1"/>
</dbReference>
<organism evidence="1 2">
    <name type="scientific">Neodiprion lecontei</name>
    <name type="common">Redheaded pine sawfly</name>
    <dbReference type="NCBI Taxonomy" id="441921"/>
    <lineage>
        <taxon>Eukaryota</taxon>
        <taxon>Metazoa</taxon>
        <taxon>Ecdysozoa</taxon>
        <taxon>Arthropoda</taxon>
        <taxon>Hexapoda</taxon>
        <taxon>Insecta</taxon>
        <taxon>Pterygota</taxon>
        <taxon>Neoptera</taxon>
        <taxon>Endopterygota</taxon>
        <taxon>Hymenoptera</taxon>
        <taxon>Tenthredinoidea</taxon>
        <taxon>Diprionidae</taxon>
        <taxon>Diprioninae</taxon>
        <taxon>Neodiprion</taxon>
    </lineage>
</organism>
<proteinExistence type="predicted"/>
<dbReference type="PANTHER" id="PTHR21055:SF3">
    <property type="entry name" value="PROTEIN PHOSPHATASE 1 REGULATORY SUBUNIT 36"/>
    <property type="match status" value="1"/>
</dbReference>
<name>A0ABM3FI72_NEOLC</name>
<keyword evidence="1" id="KW-1185">Reference proteome</keyword>